<proteinExistence type="predicted"/>
<reference evidence="1 2" key="1">
    <citation type="submission" date="2016-10" db="EMBL/GenBank/DDBJ databases">
        <authorList>
            <person name="de Groot N.N."/>
        </authorList>
    </citation>
    <scope>NUCLEOTIDE SEQUENCE [LARGE SCALE GENOMIC DNA]</scope>
    <source>
        <strain evidence="1 2">CGMCC 1.10457</strain>
    </source>
</reference>
<dbReference type="OrthoDB" id="233296at2157"/>
<evidence type="ECO:0000313" key="1">
    <source>
        <dbReference type="EMBL" id="SFR96348.1"/>
    </source>
</evidence>
<dbReference type="EMBL" id="FOZK01000002">
    <property type="protein sequence ID" value="SFR96348.1"/>
    <property type="molecule type" value="Genomic_DNA"/>
</dbReference>
<keyword evidence="2" id="KW-1185">Reference proteome</keyword>
<dbReference type="STRING" id="767519.SAMN05216559_1564"/>
<dbReference type="AlphaFoldDB" id="A0A1I6KZC4"/>
<organism evidence="1 2">
    <name type="scientific">Halomicrobium zhouii</name>
    <dbReference type="NCBI Taxonomy" id="767519"/>
    <lineage>
        <taxon>Archaea</taxon>
        <taxon>Methanobacteriati</taxon>
        <taxon>Methanobacteriota</taxon>
        <taxon>Stenosarchaea group</taxon>
        <taxon>Halobacteria</taxon>
        <taxon>Halobacteriales</taxon>
        <taxon>Haloarculaceae</taxon>
        <taxon>Halomicrobium</taxon>
    </lineage>
</organism>
<gene>
    <name evidence="1" type="ORF">SAMN05216559_1564</name>
</gene>
<name>A0A1I6KZC4_9EURY</name>
<accession>A0A1I6KZC4</accession>
<dbReference type="Proteomes" id="UP000199062">
    <property type="component" value="Unassembled WGS sequence"/>
</dbReference>
<evidence type="ECO:0000313" key="2">
    <source>
        <dbReference type="Proteomes" id="UP000199062"/>
    </source>
</evidence>
<sequence length="200" mass="22800">MPIDIDDFQEYCEFGPERVYLLLAIARAKDNEGLTASSERVIREIVAEAEELPETVARLDHAVSRFEERYRLYLTVNARDTTSALFRLRERTDDWLEMRFHGDTDVLRKFKRVDSEFLSVLQSDACADETNFLFDLDDVSAAAADAFADSLADSTTVLLRRETPNGFHVVTEPFDYTRLSAGVDYELKTDDMVFVGFAGE</sequence>
<dbReference type="RefSeq" id="WP_089815640.1">
    <property type="nucleotide sequence ID" value="NZ_FOZK01000002.1"/>
</dbReference>
<protein>
    <submittedName>
        <fullName evidence="1">Uncharacterized protein</fullName>
    </submittedName>
</protein>